<evidence type="ECO:0000313" key="2">
    <source>
        <dbReference type="EMBL" id="SFV68848.1"/>
    </source>
</evidence>
<sequence length="51" mass="5715">MQCNYCGGKIEKGIKACPHCGTLNPSQDVKNALLWTVGMIIVFSVMYKIFY</sequence>
<reference evidence="2" key="1">
    <citation type="submission" date="2016-10" db="EMBL/GenBank/DDBJ databases">
        <authorList>
            <person name="de Groot N.N."/>
        </authorList>
    </citation>
    <scope>NUCLEOTIDE SEQUENCE</scope>
</reference>
<keyword evidence="1" id="KW-0472">Membrane</keyword>
<gene>
    <name evidence="2" type="ORF">MNB_SV-3-257</name>
</gene>
<name>A0A1W1CSK6_9ZZZZ</name>
<protein>
    <recommendedName>
        <fullName evidence="3">Zinc-ribbon domain-containing protein</fullName>
    </recommendedName>
</protein>
<organism evidence="2">
    <name type="scientific">hydrothermal vent metagenome</name>
    <dbReference type="NCBI Taxonomy" id="652676"/>
    <lineage>
        <taxon>unclassified sequences</taxon>
        <taxon>metagenomes</taxon>
        <taxon>ecological metagenomes</taxon>
    </lineage>
</organism>
<proteinExistence type="predicted"/>
<keyword evidence="1" id="KW-0812">Transmembrane</keyword>
<evidence type="ECO:0000256" key="1">
    <source>
        <dbReference type="SAM" id="Phobius"/>
    </source>
</evidence>
<dbReference type="EMBL" id="FPHI01000042">
    <property type="protein sequence ID" value="SFV68848.1"/>
    <property type="molecule type" value="Genomic_DNA"/>
</dbReference>
<feature type="transmembrane region" description="Helical" evidence="1">
    <location>
        <begin position="32"/>
        <end position="50"/>
    </location>
</feature>
<evidence type="ECO:0008006" key="3">
    <source>
        <dbReference type="Google" id="ProtNLM"/>
    </source>
</evidence>
<accession>A0A1W1CSK6</accession>
<keyword evidence="1" id="KW-1133">Transmembrane helix</keyword>
<dbReference type="AlphaFoldDB" id="A0A1W1CSK6"/>